<evidence type="ECO:0000259" key="5">
    <source>
        <dbReference type="PROSITE" id="PS51063"/>
    </source>
</evidence>
<evidence type="ECO:0000259" key="4">
    <source>
        <dbReference type="PROSITE" id="PS50042"/>
    </source>
</evidence>
<dbReference type="GO" id="GO:0005829">
    <property type="term" value="C:cytosol"/>
    <property type="evidence" value="ECO:0007669"/>
    <property type="project" value="TreeGrafter"/>
</dbReference>
<protein>
    <submittedName>
        <fullName evidence="6">Crp/Fnr family transcriptional regulator</fullName>
    </submittedName>
</protein>
<dbReference type="Pfam" id="PF13545">
    <property type="entry name" value="HTH_Crp_2"/>
    <property type="match status" value="1"/>
</dbReference>
<dbReference type="SUPFAM" id="SSF46785">
    <property type="entry name" value="Winged helix' DNA-binding domain"/>
    <property type="match status" value="1"/>
</dbReference>
<dbReference type="AlphaFoldDB" id="A0A9X2NYS8"/>
<organism evidence="6 7">
    <name type="scientific">Bacteroides muris</name>
    <name type="common">ex Fokt et al. 2023</name>
    <dbReference type="NCBI Taxonomy" id="2937417"/>
    <lineage>
        <taxon>Bacteria</taxon>
        <taxon>Pseudomonadati</taxon>
        <taxon>Bacteroidota</taxon>
        <taxon>Bacteroidia</taxon>
        <taxon>Bacteroidales</taxon>
        <taxon>Bacteroidaceae</taxon>
        <taxon>Bacteroides</taxon>
    </lineage>
</organism>
<dbReference type="Gene3D" id="2.60.120.10">
    <property type="entry name" value="Jelly Rolls"/>
    <property type="match status" value="1"/>
</dbReference>
<dbReference type="InterPro" id="IPR018488">
    <property type="entry name" value="cNMP-bd_CS"/>
</dbReference>
<evidence type="ECO:0000313" key="6">
    <source>
        <dbReference type="EMBL" id="MCR6507819.1"/>
    </source>
</evidence>
<keyword evidence="3" id="KW-0804">Transcription</keyword>
<dbReference type="EMBL" id="JAMZEE010000011">
    <property type="protein sequence ID" value="MCR6507819.1"/>
    <property type="molecule type" value="Genomic_DNA"/>
</dbReference>
<gene>
    <name evidence="6" type="ORF">M1B78_06435</name>
</gene>
<dbReference type="PROSITE" id="PS50042">
    <property type="entry name" value="CNMP_BINDING_3"/>
    <property type="match status" value="1"/>
</dbReference>
<dbReference type="InterPro" id="IPR050397">
    <property type="entry name" value="Env_Response_Regulators"/>
</dbReference>
<dbReference type="InterPro" id="IPR036390">
    <property type="entry name" value="WH_DNA-bd_sf"/>
</dbReference>
<dbReference type="GO" id="GO:0003700">
    <property type="term" value="F:DNA-binding transcription factor activity"/>
    <property type="evidence" value="ECO:0007669"/>
    <property type="project" value="TreeGrafter"/>
</dbReference>
<feature type="domain" description="Cyclic nucleotide-binding" evidence="4">
    <location>
        <begin position="13"/>
        <end position="112"/>
    </location>
</feature>
<dbReference type="PANTHER" id="PTHR24567">
    <property type="entry name" value="CRP FAMILY TRANSCRIPTIONAL REGULATORY PROTEIN"/>
    <property type="match status" value="1"/>
</dbReference>
<evidence type="ECO:0000256" key="1">
    <source>
        <dbReference type="ARBA" id="ARBA00023015"/>
    </source>
</evidence>
<dbReference type="InterPro" id="IPR012318">
    <property type="entry name" value="HTH_CRP"/>
</dbReference>
<reference evidence="6" key="2">
    <citation type="submission" date="2022-04" db="EMBL/GenBank/DDBJ databases">
        <authorList>
            <person name="Fokt H."/>
            <person name="Baines J."/>
        </authorList>
    </citation>
    <scope>NUCLEOTIDE SEQUENCE</scope>
    <source>
        <strain evidence="6">KH569_7</strain>
    </source>
</reference>
<dbReference type="InterPro" id="IPR018490">
    <property type="entry name" value="cNMP-bd_dom_sf"/>
</dbReference>
<dbReference type="Pfam" id="PF00027">
    <property type="entry name" value="cNMP_binding"/>
    <property type="match status" value="1"/>
</dbReference>
<dbReference type="PROSITE" id="PS00888">
    <property type="entry name" value="CNMP_BINDING_1"/>
    <property type="match status" value="1"/>
</dbReference>
<dbReference type="InterPro" id="IPR000595">
    <property type="entry name" value="cNMP-bd_dom"/>
</dbReference>
<evidence type="ECO:0000256" key="2">
    <source>
        <dbReference type="ARBA" id="ARBA00023125"/>
    </source>
</evidence>
<dbReference type="GO" id="GO:0003677">
    <property type="term" value="F:DNA binding"/>
    <property type="evidence" value="ECO:0007669"/>
    <property type="project" value="UniProtKB-KW"/>
</dbReference>
<evidence type="ECO:0000256" key="3">
    <source>
        <dbReference type="ARBA" id="ARBA00023163"/>
    </source>
</evidence>
<proteinExistence type="predicted"/>
<reference evidence="6" key="1">
    <citation type="journal article" date="2022" name="Arch. Microbiol.">
        <title>Bacteroides muris sp. nov. isolated from the cecum of wild-derived house mice.</title>
        <authorList>
            <person name="Fokt H."/>
            <person name="Unni R."/>
            <person name="Repnik U."/>
            <person name="Schmitz R.A."/>
            <person name="Bramkamp M."/>
            <person name="Baines J.F."/>
            <person name="Unterweger D."/>
        </authorList>
    </citation>
    <scope>NUCLEOTIDE SEQUENCE</scope>
    <source>
        <strain evidence="6">KH569_7</strain>
    </source>
</reference>
<dbReference type="CDD" id="cd00038">
    <property type="entry name" value="CAP_ED"/>
    <property type="match status" value="1"/>
</dbReference>
<dbReference type="InterPro" id="IPR014710">
    <property type="entry name" value="RmlC-like_jellyroll"/>
</dbReference>
<sequence length="220" mass="24936">MNTMFDTLLQLPLFQGLAQEDFTNILGKVKLDFTKHKAGEVIVKAGDTCSQLIFVLKGEVSSYTSSADASYNFTEYYQAPYVIEPQSLFGMNTSYVSTHTAQTETHTVSISKAFAMSELFRYDIFRLNYMNIISNRAQSLNNRLWAKTADNLEKRIGNFILTHTERPSGRKILKIKMEELAQVVNDTRMGVSRALNDMQGKGLLELRRGEIMIPDAEKLL</sequence>
<dbReference type="RefSeq" id="WP_257940207.1">
    <property type="nucleotide sequence ID" value="NZ_JAMZEE010000011.1"/>
</dbReference>
<comment type="caution">
    <text evidence="6">The sequence shown here is derived from an EMBL/GenBank/DDBJ whole genome shotgun (WGS) entry which is preliminary data.</text>
</comment>
<dbReference type="Proteomes" id="UP001143810">
    <property type="component" value="Unassembled WGS sequence"/>
</dbReference>
<evidence type="ECO:0000313" key="7">
    <source>
        <dbReference type="Proteomes" id="UP001143810"/>
    </source>
</evidence>
<feature type="domain" description="HTH crp-type" evidence="5">
    <location>
        <begin position="150"/>
        <end position="217"/>
    </location>
</feature>
<dbReference type="PANTHER" id="PTHR24567:SF58">
    <property type="entry name" value="CYCLIC AMP-BINDING REGULATORY PROTEIN"/>
    <property type="match status" value="1"/>
</dbReference>
<name>A0A9X2NYS8_9BACE</name>
<keyword evidence="1" id="KW-0805">Transcription regulation</keyword>
<keyword evidence="2" id="KW-0238">DNA-binding</keyword>
<dbReference type="SUPFAM" id="SSF51206">
    <property type="entry name" value="cAMP-binding domain-like"/>
    <property type="match status" value="1"/>
</dbReference>
<dbReference type="PROSITE" id="PS51063">
    <property type="entry name" value="HTH_CRP_2"/>
    <property type="match status" value="1"/>
</dbReference>
<accession>A0A9X2NYS8</accession>